<reference evidence="3 4" key="1">
    <citation type="submission" date="2020-05" db="EMBL/GenBank/DDBJ databases">
        <title>Identification and distribution of gene clusters putatively required for synthesis of sphingolipid metabolism inhibitors in phylogenetically diverse species of the filamentous fungus Fusarium.</title>
        <authorList>
            <person name="Kim H.-S."/>
            <person name="Busman M."/>
            <person name="Brown D.W."/>
            <person name="Divon H."/>
            <person name="Uhlig S."/>
            <person name="Proctor R.H."/>
        </authorList>
    </citation>
    <scope>NUCLEOTIDE SEQUENCE [LARGE SCALE GENOMIC DNA]</scope>
    <source>
        <strain evidence="3 4">NRRL 20693</strain>
    </source>
</reference>
<feature type="region of interest" description="Disordered" evidence="1">
    <location>
        <begin position="1"/>
        <end position="76"/>
    </location>
</feature>
<dbReference type="SUPFAM" id="SSF56784">
    <property type="entry name" value="HAD-like"/>
    <property type="match status" value="1"/>
</dbReference>
<evidence type="ECO:0000256" key="1">
    <source>
        <dbReference type="SAM" id="MobiDB-lite"/>
    </source>
</evidence>
<evidence type="ECO:0000259" key="2">
    <source>
        <dbReference type="PROSITE" id="PS50969"/>
    </source>
</evidence>
<feature type="compositionally biased region" description="Basic and acidic residues" evidence="1">
    <location>
        <begin position="37"/>
        <end position="46"/>
    </location>
</feature>
<dbReference type="OrthoDB" id="277011at2759"/>
<dbReference type="Proteomes" id="UP000567885">
    <property type="component" value="Unassembled WGS sequence"/>
</dbReference>
<dbReference type="InterPro" id="IPR036412">
    <property type="entry name" value="HAD-like_sf"/>
</dbReference>
<accession>A0A8H5T2X6</accession>
<protein>
    <submittedName>
        <fullName evidence="3">Nuclear envelope protein</fullName>
    </submittedName>
</protein>
<dbReference type="Pfam" id="PF03031">
    <property type="entry name" value="NIF"/>
    <property type="match status" value="2"/>
</dbReference>
<dbReference type="InterPro" id="IPR023214">
    <property type="entry name" value="HAD_sf"/>
</dbReference>
<gene>
    <name evidence="3" type="ORF">FHETE_8137</name>
</gene>
<comment type="caution">
    <text evidence="3">The sequence shown here is derived from an EMBL/GenBank/DDBJ whole genome shotgun (WGS) entry which is preliminary data.</text>
</comment>
<organism evidence="3 4">
    <name type="scientific">Fusarium heterosporum</name>
    <dbReference type="NCBI Taxonomy" id="42747"/>
    <lineage>
        <taxon>Eukaryota</taxon>
        <taxon>Fungi</taxon>
        <taxon>Dikarya</taxon>
        <taxon>Ascomycota</taxon>
        <taxon>Pezizomycotina</taxon>
        <taxon>Sordariomycetes</taxon>
        <taxon>Hypocreomycetidae</taxon>
        <taxon>Hypocreales</taxon>
        <taxon>Nectriaceae</taxon>
        <taxon>Fusarium</taxon>
        <taxon>Fusarium heterosporum species complex</taxon>
    </lineage>
</organism>
<dbReference type="PROSITE" id="PS50969">
    <property type="entry name" value="FCP1"/>
    <property type="match status" value="1"/>
</dbReference>
<dbReference type="Gene3D" id="3.40.50.1000">
    <property type="entry name" value="HAD superfamily/HAD-like"/>
    <property type="match status" value="1"/>
</dbReference>
<feature type="domain" description="FCP1 homology" evidence="2">
    <location>
        <begin position="293"/>
        <end position="487"/>
    </location>
</feature>
<dbReference type="PANTHER" id="PTHR12210">
    <property type="entry name" value="DULLARD PROTEIN PHOSPHATASE"/>
    <property type="match status" value="1"/>
</dbReference>
<keyword evidence="4" id="KW-1185">Reference proteome</keyword>
<evidence type="ECO:0000313" key="4">
    <source>
        <dbReference type="Proteomes" id="UP000567885"/>
    </source>
</evidence>
<dbReference type="InterPro" id="IPR011948">
    <property type="entry name" value="Dullard_phosphatase"/>
</dbReference>
<dbReference type="InterPro" id="IPR004274">
    <property type="entry name" value="FCP1_dom"/>
</dbReference>
<dbReference type="EMBL" id="JAAGWQ010000168">
    <property type="protein sequence ID" value="KAF5662247.1"/>
    <property type="molecule type" value="Genomic_DNA"/>
</dbReference>
<dbReference type="AlphaFoldDB" id="A0A8H5T2X6"/>
<sequence length="509" mass="57157">MNSLNILTARVSPPPSPGQSRSNSIGSIGIDLASEDQNERQGHDTEPFPQDTIDESRFETEKPSEETPLLGNTSEIDPEKRSSWYHSIPRRIASSIIGSLRWVLATLASPGVYLIACFYDEYGNFAPFAQLGKLFGLHGNRHKAMEEPDVASEKDYGRTSGYRRLAPRQRPVSSSSTSSGLSSESESEGPRSGSLSRHARSKSLQPAEETGPTRRSIRIKLNSDEDLRQRKHRKTQSAVARTKASDLGGGDLSAHLKSPTSPIAALTKYPKTPAPPRPLIPRRQPSYINIEPSAHPQKTLILDLDETLIHSMSKGGRMSTGHMVEVRLNTTYVGVGGQTSIGPQHPILYWVNKRPYCDEFLRRVCKWYNLVVFTASVQEYADPVIDWLETERKFFSARYYRQHCTFRQGAFIKDLSAVESDLSRVMILDNSPLSYLFHQGKRELHWLRYPRNKSIDIYLDNAIPIQGWINDPTDTDLMHLVPLLEGLQYVHDVRALLALRGGEDGQHMA</sequence>
<dbReference type="CDD" id="cd07521">
    <property type="entry name" value="HAD_FCP1-like"/>
    <property type="match status" value="1"/>
</dbReference>
<proteinExistence type="predicted"/>
<feature type="region of interest" description="Disordered" evidence="1">
    <location>
        <begin position="161"/>
        <end position="282"/>
    </location>
</feature>
<feature type="compositionally biased region" description="Basic and acidic residues" evidence="1">
    <location>
        <begin position="54"/>
        <end position="65"/>
    </location>
</feature>
<name>A0A8H5T2X6_FUSHE</name>
<dbReference type="GO" id="GO:0016791">
    <property type="term" value="F:phosphatase activity"/>
    <property type="evidence" value="ECO:0007669"/>
    <property type="project" value="InterPro"/>
</dbReference>
<dbReference type="InterPro" id="IPR050365">
    <property type="entry name" value="TIM50"/>
</dbReference>
<evidence type="ECO:0000313" key="3">
    <source>
        <dbReference type="EMBL" id="KAF5662247.1"/>
    </source>
</evidence>
<feature type="compositionally biased region" description="Low complexity" evidence="1">
    <location>
        <begin position="173"/>
        <end position="196"/>
    </location>
</feature>
<dbReference type="SMART" id="SM00577">
    <property type="entry name" value="CPDc"/>
    <property type="match status" value="1"/>
</dbReference>
<dbReference type="NCBIfam" id="TIGR02251">
    <property type="entry name" value="HIF-SF_euk"/>
    <property type="match status" value="1"/>
</dbReference>